<feature type="region of interest" description="Disordered" evidence="3">
    <location>
        <begin position="1019"/>
        <end position="1039"/>
    </location>
</feature>
<feature type="compositionally biased region" description="Polar residues" evidence="3">
    <location>
        <begin position="308"/>
        <end position="317"/>
    </location>
</feature>
<feature type="region of interest" description="Disordered" evidence="3">
    <location>
        <begin position="297"/>
        <end position="317"/>
    </location>
</feature>
<keyword evidence="2" id="KW-0496">Mitochondrion</keyword>
<dbReference type="Proteomes" id="UP000319160">
    <property type="component" value="Unassembled WGS sequence"/>
</dbReference>
<feature type="region of interest" description="Disordered" evidence="3">
    <location>
        <begin position="108"/>
        <end position="233"/>
    </location>
</feature>
<proteinExistence type="predicted"/>
<feature type="compositionally biased region" description="Polar residues" evidence="3">
    <location>
        <begin position="617"/>
        <end position="627"/>
    </location>
</feature>
<protein>
    <submittedName>
        <fullName evidence="4">Uncharacterized protein</fullName>
    </submittedName>
</protein>
<feature type="compositionally biased region" description="Low complexity" evidence="3">
    <location>
        <begin position="414"/>
        <end position="430"/>
    </location>
</feature>
<dbReference type="CDD" id="cd20268">
    <property type="entry name" value="Complex1_LYR_SDHAF1_LYRM8"/>
    <property type="match status" value="1"/>
</dbReference>
<feature type="compositionally biased region" description="Polar residues" evidence="3">
    <location>
        <begin position="943"/>
        <end position="952"/>
    </location>
</feature>
<feature type="compositionally biased region" description="Polar residues" evidence="3">
    <location>
        <begin position="697"/>
        <end position="707"/>
    </location>
</feature>
<feature type="region of interest" description="Disordered" evidence="3">
    <location>
        <begin position="876"/>
        <end position="916"/>
    </location>
</feature>
<feature type="compositionally biased region" description="Polar residues" evidence="3">
    <location>
        <begin position="129"/>
        <end position="143"/>
    </location>
</feature>
<feature type="region of interest" description="Disordered" evidence="3">
    <location>
        <begin position="693"/>
        <end position="722"/>
    </location>
</feature>
<evidence type="ECO:0000256" key="1">
    <source>
        <dbReference type="ARBA" id="ARBA00004173"/>
    </source>
</evidence>
<evidence type="ECO:0000256" key="2">
    <source>
        <dbReference type="ARBA" id="ARBA00023128"/>
    </source>
</evidence>
<dbReference type="STRING" id="2512241.A0A553HQ98"/>
<feature type="compositionally biased region" description="Basic and acidic residues" evidence="3">
    <location>
        <begin position="890"/>
        <end position="902"/>
    </location>
</feature>
<feature type="compositionally biased region" description="Polar residues" evidence="3">
    <location>
        <begin position="196"/>
        <end position="209"/>
    </location>
</feature>
<evidence type="ECO:0000313" key="4">
    <source>
        <dbReference type="EMBL" id="TRX90126.1"/>
    </source>
</evidence>
<name>A0A553HQ98_9PEZI</name>
<evidence type="ECO:0000313" key="5">
    <source>
        <dbReference type="Proteomes" id="UP000319160"/>
    </source>
</evidence>
<dbReference type="GO" id="GO:0005739">
    <property type="term" value="C:mitochondrion"/>
    <property type="evidence" value="ECO:0007669"/>
    <property type="project" value="UniProtKB-SubCell"/>
</dbReference>
<reference evidence="5" key="1">
    <citation type="submission" date="2019-06" db="EMBL/GenBank/DDBJ databases">
        <title>Draft genome sequence of the griseofulvin-producing fungus Xylaria cubensis strain G536.</title>
        <authorList>
            <person name="Mead M.E."/>
            <person name="Raja H.A."/>
            <person name="Steenwyk J.L."/>
            <person name="Knowles S.L."/>
            <person name="Oberlies N.H."/>
            <person name="Rokas A."/>
        </authorList>
    </citation>
    <scope>NUCLEOTIDE SEQUENCE [LARGE SCALE GENOMIC DNA]</scope>
    <source>
        <strain evidence="5">G536</strain>
    </source>
</reference>
<feature type="region of interest" description="Disordered" evidence="3">
    <location>
        <begin position="1065"/>
        <end position="1110"/>
    </location>
</feature>
<dbReference type="GO" id="GO:0034553">
    <property type="term" value="P:mitochondrial respiratory chain complex II assembly"/>
    <property type="evidence" value="ECO:0007669"/>
    <property type="project" value="InterPro"/>
</dbReference>
<feature type="compositionally biased region" description="Low complexity" evidence="3">
    <location>
        <begin position="1088"/>
        <end position="1110"/>
    </location>
</feature>
<organism evidence="4 5">
    <name type="scientific">Xylaria flabelliformis</name>
    <dbReference type="NCBI Taxonomy" id="2512241"/>
    <lineage>
        <taxon>Eukaryota</taxon>
        <taxon>Fungi</taxon>
        <taxon>Dikarya</taxon>
        <taxon>Ascomycota</taxon>
        <taxon>Pezizomycotina</taxon>
        <taxon>Sordariomycetes</taxon>
        <taxon>Xylariomycetidae</taxon>
        <taxon>Xylariales</taxon>
        <taxon>Xylariaceae</taxon>
        <taxon>Xylaria</taxon>
    </lineage>
</organism>
<gene>
    <name evidence="4" type="ORF">FHL15_009045</name>
</gene>
<keyword evidence="5" id="KW-1185">Reference proteome</keyword>
<feature type="region of interest" description="Disordered" evidence="3">
    <location>
        <begin position="400"/>
        <end position="430"/>
    </location>
</feature>
<sequence length="1362" mass="150522">MSQETRPHFEAFARSEFDKNIKIDKRDFSAIEFLLRKGRRQLDVYSAPGIKDIRSMQYQRGRFNRGLIPDPRAAAMEYDETDSGFWGKPSPKPDCLVYFAYKGSSHHRPRFNYPSPTDAAGTHPERPTDQTSQLPLPQSSTTARHLKQRRISRNQHGLHVSRRLPARTSRGSLPAADNESPLSQTTRSPEHPYWGTLQSPSASCRNSRASRIVDNRPTDIPSNEPMDSCPAEDKVRSELEVGPLMIDPRKRGRKTPRREKRFGVADPLAWDVINRSLTQQHRLSSLVGTDNPIALPVKESSKRGGNVHSRTSSQRRNLNQFARELEKYADAAGAAGKAPVITPTISDSKASIHTVKPLVPYKDEFQAAGLAVTSAEQSRNLSNKAHAQVSLQRDRLHKHPNEPIHASKKPDPPGDGTSSSTSFSPSCTSSGSYVEFSPPSMLHAIESLVPRKANTKLKHCQHARKHLLSWFLKKPSGKSGSGVGRPLPVGIQHVKGGQIKPNDLSSQHERRRLQHRSHRPTMQSIPEIQLWPKKPAPPPKLVTPKKEPCVALTTDYCEQSDRGPHPAQEDEHYGRVLDAKQSLGAASLRGKRDITRGVLPKPYPEFIGTIEEETNRNTHPVGTSNQDRYPPRTNHKMMPSVKQGTRQRLDVKSSMTQESSVPSLPFAARLAASTASSLQRALDDACRKVDDEELQADNVSKQGNTKQDLPPIPRQDSQQNISCRALPRKPRSTDKFIYVKRTMPRVEVAQPASKPLPPEPLLPVPVTPEKASGSRPRQPSRKAPPISPVPRPLTGKRKNAVAELAKAEEMLKDLDVFLNDYDDANIEDRDVIKGLQVAIHAAADDLYDGYIRHKTGLRIRRFLADLKSFEDISDLGSTDQRAREKRAKSRKLEGRDQVDRYRMPSNATAEDGAVQKHRACDECRNLLAPRNLTAARDVDARTSHASSNSYSPQKPMGRPRKRPREGSDDKPATTLPPAKIAMTEQPPATEDPGMQFINLLLGSGPDFDFDFLPHTQTTETTTTTAQTTAIETPVSMRDPPWDYSSLGDVNFDSQPAEHVQSFSPANIDPALFGTPAGLDPPSTDQVPALSPANSNATSSPQSSGTSSSAAISSDCDCTANLYSALSWMQNVPNEVEPAIRQARLAAKVAYEVVNCTNCSFKLEAPTQHPVGSPVMMRGFQNLMLLATLIPSIVHAYARMLAIVDEETNRAVAQRRKVIFKLSGLGGIWGRLNADDDLCGAKRSFDYKEMEPVMWRLTVRALLKIDVYGISGRCGSEVALADPFHLGLKDIHELAYQVRPIAKMHKFGTTTAEFTTTAKLAESSMESEDVKISKQLDHGVAKLSALHSNILRAMQGILAADVS</sequence>
<feature type="region of interest" description="Disordered" evidence="3">
    <location>
        <begin position="613"/>
        <end position="644"/>
    </location>
</feature>
<feature type="compositionally biased region" description="Pro residues" evidence="3">
    <location>
        <begin position="754"/>
        <end position="766"/>
    </location>
</feature>
<feature type="compositionally biased region" description="Low complexity" evidence="3">
    <location>
        <begin position="1019"/>
        <end position="1032"/>
    </location>
</feature>
<dbReference type="InterPro" id="IPR045295">
    <property type="entry name" value="Complex1_LYR_SDHAF1_LYRM8"/>
</dbReference>
<evidence type="ECO:0000256" key="3">
    <source>
        <dbReference type="SAM" id="MobiDB-lite"/>
    </source>
</evidence>
<dbReference type="EMBL" id="VFLP01000059">
    <property type="protein sequence ID" value="TRX90126.1"/>
    <property type="molecule type" value="Genomic_DNA"/>
</dbReference>
<dbReference type="OrthoDB" id="273010at2759"/>
<feature type="compositionally biased region" description="Basic residues" evidence="3">
    <location>
        <begin position="144"/>
        <end position="153"/>
    </location>
</feature>
<accession>A0A553HQ98</accession>
<comment type="caution">
    <text evidence="4">The sequence shown here is derived from an EMBL/GenBank/DDBJ whole genome shotgun (WGS) entry which is preliminary data.</text>
</comment>
<feature type="region of interest" description="Disordered" evidence="3">
    <location>
        <begin position="748"/>
        <end position="796"/>
    </location>
</feature>
<comment type="subcellular location">
    <subcellularLocation>
        <location evidence="1">Mitochondrion</location>
    </subcellularLocation>
</comment>
<feature type="region of interest" description="Disordered" evidence="3">
    <location>
        <begin position="934"/>
        <end position="994"/>
    </location>
</feature>